<reference evidence="10" key="1">
    <citation type="submission" date="2014-12" db="EMBL/GenBank/DDBJ databases">
        <title>Insight into the proteome of Arion vulgaris.</title>
        <authorList>
            <person name="Aradska J."/>
            <person name="Bulat T."/>
            <person name="Smidak R."/>
            <person name="Sarate P."/>
            <person name="Gangsoo J."/>
            <person name="Sialana F."/>
            <person name="Bilban M."/>
            <person name="Lubec G."/>
        </authorList>
    </citation>
    <scope>NUCLEOTIDE SEQUENCE</scope>
    <source>
        <tissue evidence="10">Skin</tissue>
    </source>
</reference>
<evidence type="ECO:0000256" key="2">
    <source>
        <dbReference type="ARBA" id="ARBA00022692"/>
    </source>
</evidence>
<feature type="coiled-coil region" evidence="8">
    <location>
        <begin position="349"/>
        <end position="417"/>
    </location>
</feature>
<evidence type="ECO:0000256" key="3">
    <source>
        <dbReference type="ARBA" id="ARBA00022792"/>
    </source>
</evidence>
<evidence type="ECO:0000256" key="1">
    <source>
        <dbReference type="ARBA" id="ARBA00010877"/>
    </source>
</evidence>
<name>A0A0B7B3L1_9EUPU</name>
<comment type="subcellular location">
    <subcellularLocation>
        <location evidence="7">Mitochondrion inner membrane</location>
        <topology evidence="7">Single-pass membrane protein</topology>
    </subcellularLocation>
</comment>
<comment type="subunit">
    <text evidence="7">Component of the mitochondrial contact site and cristae organizing system (MICOS) complex.</text>
</comment>
<keyword evidence="5 7" id="KW-0496">Mitochondrion</keyword>
<dbReference type="InterPro" id="IPR019133">
    <property type="entry name" value="MIC60"/>
</dbReference>
<gene>
    <name evidence="10" type="primary">ORF160462</name>
</gene>
<evidence type="ECO:0000313" key="10">
    <source>
        <dbReference type="EMBL" id="CEK87628.1"/>
    </source>
</evidence>
<dbReference type="PANTHER" id="PTHR15415">
    <property type="entry name" value="MITOFILIN"/>
    <property type="match status" value="1"/>
</dbReference>
<comment type="similarity">
    <text evidence="1 7">Belongs to the MICOS complex subunit Mic60 family.</text>
</comment>
<accession>A0A0B7B3L1</accession>
<keyword evidence="2 7" id="KW-0812">Transmembrane</keyword>
<comment type="function">
    <text evidence="7">Component of the MICOS complex, a large protein complex of the mitochondrial inner membrane that plays crucial roles in the maintenance of crista junctions, inner membrane architecture, and formation of contact sites to the outer membrane.</text>
</comment>
<organism evidence="10">
    <name type="scientific">Arion vulgaris</name>
    <dbReference type="NCBI Taxonomy" id="1028688"/>
    <lineage>
        <taxon>Eukaryota</taxon>
        <taxon>Metazoa</taxon>
        <taxon>Spiralia</taxon>
        <taxon>Lophotrochozoa</taxon>
        <taxon>Mollusca</taxon>
        <taxon>Gastropoda</taxon>
        <taxon>Heterobranchia</taxon>
        <taxon>Euthyneura</taxon>
        <taxon>Panpulmonata</taxon>
        <taxon>Eupulmonata</taxon>
        <taxon>Stylommatophora</taxon>
        <taxon>Helicina</taxon>
        <taxon>Arionoidea</taxon>
        <taxon>Arionidae</taxon>
        <taxon>Arion</taxon>
    </lineage>
</organism>
<dbReference type="PANTHER" id="PTHR15415:SF7">
    <property type="entry name" value="MICOS COMPLEX SUBUNIT MIC60"/>
    <property type="match status" value="1"/>
</dbReference>
<keyword evidence="6 7" id="KW-0472">Membrane</keyword>
<keyword evidence="8" id="KW-0175">Coiled coil</keyword>
<keyword evidence="4 7" id="KW-1133">Transmembrane helix</keyword>
<dbReference type="GO" id="GO:0061617">
    <property type="term" value="C:MICOS complex"/>
    <property type="evidence" value="ECO:0007669"/>
    <property type="project" value="TreeGrafter"/>
</dbReference>
<feature type="transmembrane region" description="Helical" evidence="7">
    <location>
        <begin position="50"/>
        <end position="68"/>
    </location>
</feature>
<evidence type="ECO:0000256" key="4">
    <source>
        <dbReference type="ARBA" id="ARBA00022989"/>
    </source>
</evidence>
<evidence type="ECO:0000256" key="8">
    <source>
        <dbReference type="SAM" id="Coils"/>
    </source>
</evidence>
<dbReference type="GO" id="GO:0042407">
    <property type="term" value="P:cristae formation"/>
    <property type="evidence" value="ECO:0007669"/>
    <property type="project" value="TreeGrafter"/>
</dbReference>
<feature type="compositionally biased region" description="Basic and acidic residues" evidence="9">
    <location>
        <begin position="148"/>
        <end position="173"/>
    </location>
</feature>
<evidence type="ECO:0000256" key="5">
    <source>
        <dbReference type="ARBA" id="ARBA00023128"/>
    </source>
</evidence>
<dbReference type="AlphaFoldDB" id="A0A0B7B3L1"/>
<evidence type="ECO:0000256" key="9">
    <source>
        <dbReference type="SAM" id="MobiDB-lite"/>
    </source>
</evidence>
<evidence type="ECO:0000256" key="7">
    <source>
        <dbReference type="RuleBase" id="RU363000"/>
    </source>
</evidence>
<proteinExistence type="inferred from homology"/>
<evidence type="ECO:0000256" key="6">
    <source>
        <dbReference type="ARBA" id="ARBA00023136"/>
    </source>
</evidence>
<protein>
    <recommendedName>
        <fullName evidence="7">MICOS complex subunit MIC60</fullName>
    </recommendedName>
    <alternativeName>
        <fullName evidence="7">Mitofilin</fullName>
    </alternativeName>
</protein>
<dbReference type="EMBL" id="HACG01040763">
    <property type="protein sequence ID" value="CEK87628.1"/>
    <property type="molecule type" value="Transcribed_RNA"/>
</dbReference>
<dbReference type="Pfam" id="PF09731">
    <property type="entry name" value="Mitofilin"/>
    <property type="match status" value="1"/>
</dbReference>
<keyword evidence="3 7" id="KW-0999">Mitochondrion inner membrane</keyword>
<sequence length="698" mass="78538">MWRTAASRKGRHITNAARKLATEAAPPKQNVPPPNTHSASKSGGFKALKFIGLSLPVAAGGVLGYAWYDLDFRKQMEDNIPYVKELFGNILPKNEKIIPTAGKNHSESPVEKANVSNVQEDAAKNAASRITSRKTDDRSSEKSLTTALHEKEKSEKRSEKISPSDFQSREEDEKADNAALEVVIHKLTTNSLNVVSETVKAQTEVAACIRNQTKMLKQAMDDTSDILMKDSQWESVAVAYKERELAMARANELLAESKKNVEKLRDILQEGRNNRVTQNNPAIFPATKQLNEFLKELGAATLQVRQAEAEANVMQKYKDLVEKGKKQFQKEIESIIPSIKFGSGKKLTEDELSALIAHAHRRIEQLQKQIAEQLALERQRLTNALEAQRQENLKMANMALVEERQNMEREFEVEKAKLDVTYLEQVENEVRKQLARQAAAHSDHLRDVLSAQQQSLSVEFNQTVHVKLLEERERFQSEVAGWISRLKGIEAAVEARATSEKLARCAQDLWLACIALNSVIHASNENEEEVQLKPLKSNVDVILEAGQKHPFVETVASAIPEIALDRGVNTEDELRQRFYRVSRICRRLGLVDAENSSVYKYIISYLHSFVVLDNVVATVEGEEVDLTNLDNFGLLSHAHYWMEKGNLDIALRFMIQLTGESRRAASDWIEEARLLMETKQIADTLMAYASATGLANTY</sequence>
<feature type="coiled-coil region" evidence="8">
    <location>
        <begin position="247"/>
        <end position="310"/>
    </location>
</feature>
<feature type="region of interest" description="Disordered" evidence="9">
    <location>
        <begin position="99"/>
        <end position="173"/>
    </location>
</feature>